<sequence length="126" mass="14441">MIGQGGNGWVSRSDRFTDPNASVSVTTATRKRVSWNEHQAVTSRKPRFGPKHQEATTYTTSMIKHLSADRSPLLEDTTSMIKHLSADRSPLVGRVVAYPARRWKNRTIMRTRDVNVEESDRFRNRE</sequence>
<evidence type="ECO:0000313" key="2">
    <source>
        <dbReference type="Proteomes" id="UP000095287"/>
    </source>
</evidence>
<evidence type="ECO:0000256" key="1">
    <source>
        <dbReference type="SAM" id="MobiDB-lite"/>
    </source>
</evidence>
<name>A0A1I8AXH8_9BILA</name>
<accession>A0A1I8AXH8</accession>
<feature type="region of interest" description="Disordered" evidence="1">
    <location>
        <begin position="1"/>
        <end position="53"/>
    </location>
</feature>
<evidence type="ECO:0000313" key="3">
    <source>
        <dbReference type="WBParaSite" id="L893_g9963.t1"/>
    </source>
</evidence>
<protein>
    <submittedName>
        <fullName evidence="3">Uncharacterized protein</fullName>
    </submittedName>
</protein>
<dbReference type="WBParaSite" id="L893_g9963.t1">
    <property type="protein sequence ID" value="L893_g9963.t1"/>
    <property type="gene ID" value="L893_g9963"/>
</dbReference>
<reference evidence="3" key="1">
    <citation type="submission" date="2016-11" db="UniProtKB">
        <authorList>
            <consortium name="WormBaseParasite"/>
        </authorList>
    </citation>
    <scope>IDENTIFICATION</scope>
</reference>
<keyword evidence="2" id="KW-1185">Reference proteome</keyword>
<dbReference type="Proteomes" id="UP000095287">
    <property type="component" value="Unplaced"/>
</dbReference>
<organism evidence="2 3">
    <name type="scientific">Steinernema glaseri</name>
    <dbReference type="NCBI Taxonomy" id="37863"/>
    <lineage>
        <taxon>Eukaryota</taxon>
        <taxon>Metazoa</taxon>
        <taxon>Ecdysozoa</taxon>
        <taxon>Nematoda</taxon>
        <taxon>Chromadorea</taxon>
        <taxon>Rhabditida</taxon>
        <taxon>Tylenchina</taxon>
        <taxon>Panagrolaimomorpha</taxon>
        <taxon>Strongyloidoidea</taxon>
        <taxon>Steinernematidae</taxon>
        <taxon>Steinernema</taxon>
    </lineage>
</organism>
<dbReference type="AlphaFoldDB" id="A0A1I8AXH8"/>
<proteinExistence type="predicted"/>
<feature type="compositionally biased region" description="Polar residues" evidence="1">
    <location>
        <begin position="19"/>
        <end position="28"/>
    </location>
</feature>